<name>A0ABV4BQZ5_9CLOT</name>
<gene>
    <name evidence="1" type="ORF">AB8U03_13565</name>
</gene>
<evidence type="ECO:0000313" key="1">
    <source>
        <dbReference type="EMBL" id="MEY8001204.1"/>
    </source>
</evidence>
<accession>A0ABV4BQZ5</accession>
<evidence type="ECO:0000313" key="2">
    <source>
        <dbReference type="Proteomes" id="UP001564657"/>
    </source>
</evidence>
<dbReference type="Proteomes" id="UP001564657">
    <property type="component" value="Unassembled WGS sequence"/>
</dbReference>
<organism evidence="1 2">
    <name type="scientific">Clostridium moutaii</name>
    <dbReference type="NCBI Taxonomy" id="3240932"/>
    <lineage>
        <taxon>Bacteria</taxon>
        <taxon>Bacillati</taxon>
        <taxon>Bacillota</taxon>
        <taxon>Clostridia</taxon>
        <taxon>Eubacteriales</taxon>
        <taxon>Clostridiaceae</taxon>
        <taxon>Clostridium</taxon>
    </lineage>
</organism>
<keyword evidence="2" id="KW-1185">Reference proteome</keyword>
<proteinExistence type="predicted"/>
<dbReference type="RefSeq" id="WP_369705098.1">
    <property type="nucleotide sequence ID" value="NZ_JBGEWD010000014.1"/>
</dbReference>
<comment type="caution">
    <text evidence="1">The sequence shown here is derived from an EMBL/GenBank/DDBJ whole genome shotgun (WGS) entry which is preliminary data.</text>
</comment>
<sequence>MKGDDKVKMTVKKGKSENKQLGSAGFHDELFIDGKYISGVTGYKIEKSATSL</sequence>
<protein>
    <submittedName>
        <fullName evidence="1">Uncharacterized protein</fullName>
    </submittedName>
</protein>
<reference evidence="1 2" key="1">
    <citation type="submission" date="2024-08" db="EMBL/GenBank/DDBJ databases">
        <title>Clostridium lapicellarii sp. nov., and Clostridium renhuaiense sp. nov., two species isolated from the mud in a fermentation cellar used for producing sauce-flavour Chinese liquors.</title>
        <authorList>
            <person name="Yang F."/>
            <person name="Wang H."/>
            <person name="Chen L.Q."/>
            <person name="Zhou N."/>
            <person name="Lu J.J."/>
            <person name="Pu X.X."/>
            <person name="Wan B."/>
            <person name="Wang L."/>
            <person name="Liu S.J."/>
        </authorList>
    </citation>
    <scope>NUCLEOTIDE SEQUENCE [LARGE SCALE GENOMIC DNA]</scope>
    <source>
        <strain evidence="1 2">MT-5</strain>
    </source>
</reference>
<dbReference type="EMBL" id="JBGEWD010000014">
    <property type="protein sequence ID" value="MEY8001204.1"/>
    <property type="molecule type" value="Genomic_DNA"/>
</dbReference>